<evidence type="ECO:0000256" key="3">
    <source>
        <dbReference type="ARBA" id="ARBA00022603"/>
    </source>
</evidence>
<dbReference type="AlphaFoldDB" id="A0AA36DK22"/>
<dbReference type="Gene3D" id="3.30.572.10">
    <property type="entry name" value="Thymidylate synthase/dCMP hydroxymethylase domain"/>
    <property type="match status" value="1"/>
</dbReference>
<dbReference type="InterPro" id="IPR023451">
    <property type="entry name" value="Thymidate_synth/dCMP_Mease_dom"/>
</dbReference>
<keyword evidence="4" id="KW-0808">Transferase</keyword>
<keyword evidence="7" id="KW-1185">Reference proteome</keyword>
<dbReference type="SUPFAM" id="SSF55831">
    <property type="entry name" value="Thymidylate synthase/dCMP hydroxymethylase"/>
    <property type="match status" value="1"/>
</dbReference>
<dbReference type="PANTHER" id="PTHR11548:SF2">
    <property type="entry name" value="THYMIDYLATE SYNTHASE"/>
    <property type="match status" value="1"/>
</dbReference>
<dbReference type="GO" id="GO:0006231">
    <property type="term" value="P:dTMP biosynthetic process"/>
    <property type="evidence" value="ECO:0007669"/>
    <property type="project" value="TreeGrafter"/>
</dbReference>
<protein>
    <recommendedName>
        <fullName evidence="2">Thymidylate synthase</fullName>
    </recommendedName>
</protein>
<evidence type="ECO:0000313" key="7">
    <source>
        <dbReference type="Proteomes" id="UP001176961"/>
    </source>
</evidence>
<dbReference type="InterPro" id="IPR036926">
    <property type="entry name" value="Thymidate_synth/dCMP_Mease_sf"/>
</dbReference>
<accession>A0AA36DK22</accession>
<sequence>MKYKAREMPHPPIKTGDLVHTLGDAHIYVNHIEALQTQVKVEISAEGVFVMPVETKSDEIKSIDDFTCDKIILKNYQPQPAIKKELAA</sequence>
<comment type="pathway">
    <text evidence="1">Pyrimidine metabolism; dTTP biosynthesis.</text>
</comment>
<dbReference type="EMBL" id="CATQJL010000001">
    <property type="protein sequence ID" value="CAJ0589151.1"/>
    <property type="molecule type" value="Genomic_DNA"/>
</dbReference>
<gene>
    <name evidence="6" type="ORF">CYNAS_LOCUS1134</name>
</gene>
<proteinExistence type="predicted"/>
<dbReference type="Pfam" id="PF00303">
    <property type="entry name" value="Thymidylat_synt"/>
    <property type="match status" value="1"/>
</dbReference>
<name>A0AA36DK22_CYLNA</name>
<evidence type="ECO:0000256" key="1">
    <source>
        <dbReference type="ARBA" id="ARBA00004992"/>
    </source>
</evidence>
<evidence type="ECO:0000256" key="4">
    <source>
        <dbReference type="ARBA" id="ARBA00022679"/>
    </source>
</evidence>
<dbReference type="GO" id="GO:0005829">
    <property type="term" value="C:cytosol"/>
    <property type="evidence" value="ECO:0007669"/>
    <property type="project" value="TreeGrafter"/>
</dbReference>
<dbReference type="GO" id="GO:0032259">
    <property type="term" value="P:methylation"/>
    <property type="evidence" value="ECO:0007669"/>
    <property type="project" value="UniProtKB-KW"/>
</dbReference>
<dbReference type="PANTHER" id="PTHR11548">
    <property type="entry name" value="THYMIDYLATE SYNTHASE 1"/>
    <property type="match status" value="1"/>
</dbReference>
<dbReference type="GO" id="GO:0005739">
    <property type="term" value="C:mitochondrion"/>
    <property type="evidence" value="ECO:0007669"/>
    <property type="project" value="TreeGrafter"/>
</dbReference>
<evidence type="ECO:0000313" key="6">
    <source>
        <dbReference type="EMBL" id="CAJ0589151.1"/>
    </source>
</evidence>
<dbReference type="InterPro" id="IPR045097">
    <property type="entry name" value="Thymidate_synth/dCMP_Mease"/>
</dbReference>
<evidence type="ECO:0000256" key="2">
    <source>
        <dbReference type="ARBA" id="ARBA00015931"/>
    </source>
</evidence>
<reference evidence="6" key="1">
    <citation type="submission" date="2023-07" db="EMBL/GenBank/DDBJ databases">
        <authorList>
            <consortium name="CYATHOMIX"/>
        </authorList>
    </citation>
    <scope>NUCLEOTIDE SEQUENCE</scope>
    <source>
        <strain evidence="6">N/A</strain>
    </source>
</reference>
<dbReference type="GO" id="GO:0004799">
    <property type="term" value="F:thymidylate synthase activity"/>
    <property type="evidence" value="ECO:0007669"/>
    <property type="project" value="TreeGrafter"/>
</dbReference>
<evidence type="ECO:0000259" key="5">
    <source>
        <dbReference type="Pfam" id="PF00303"/>
    </source>
</evidence>
<organism evidence="6 7">
    <name type="scientific">Cylicocyclus nassatus</name>
    <name type="common">Nematode worm</name>
    <dbReference type="NCBI Taxonomy" id="53992"/>
    <lineage>
        <taxon>Eukaryota</taxon>
        <taxon>Metazoa</taxon>
        <taxon>Ecdysozoa</taxon>
        <taxon>Nematoda</taxon>
        <taxon>Chromadorea</taxon>
        <taxon>Rhabditida</taxon>
        <taxon>Rhabditina</taxon>
        <taxon>Rhabditomorpha</taxon>
        <taxon>Strongyloidea</taxon>
        <taxon>Strongylidae</taxon>
        <taxon>Cylicocyclus</taxon>
    </lineage>
</organism>
<comment type="caution">
    <text evidence="6">The sequence shown here is derived from an EMBL/GenBank/DDBJ whole genome shotgun (WGS) entry which is preliminary data.</text>
</comment>
<dbReference type="Proteomes" id="UP001176961">
    <property type="component" value="Unassembled WGS sequence"/>
</dbReference>
<feature type="domain" description="Thymidylate synthase/dCMP hydroxymethylase" evidence="5">
    <location>
        <begin position="13"/>
        <end position="87"/>
    </location>
</feature>
<keyword evidence="3" id="KW-0489">Methyltransferase</keyword>